<sequence length="482" mass="55850">MVETPTKGTKLVIDVTQVVEQVPLMVFKYDDLYRFTNVPNFNQFVDNSNHFAIDDRSDLKFDLADIDGNFLPKSAKNYSLNEDEVIEYPVMEKGVYCVYFPLTEKQYQIYSEGTYAHIRIKDEAVPMNLGHELSIHIVLASVYGSMWLLLRYYFPVLSAPKSSTVPYIPKILQIVIGSNFVYYFAFVIMDAVVHIIHCGYFYSFMQNYYVDFQTVLINLQGYLISLIYLGAAYRDLFRMKTTRKVFTFLFIIHAASMVVAKQIMQSTRTTKDLTFNGHSYEVLHASILVNSLNKSSTINSETSFIKKSITLFTLIQIVTGVILQFQCLVCGIKLNRYFKKTNQKNLSKPMFYSILFHLVGWTYMFRHLGIMKSLEINLDGVFDVNEILYSMGNIIAWQEINLLIVDLFEIVLIWFVWSSRAPLIVKKPEENEKNDKNNEKDIDESHIIENRSKETNSEKVVRSKTDESEISGSLQKVTKRKK</sequence>
<evidence type="ECO:0000256" key="1">
    <source>
        <dbReference type="SAM" id="MobiDB-lite"/>
    </source>
</evidence>
<feature type="region of interest" description="Disordered" evidence="1">
    <location>
        <begin position="431"/>
        <end position="482"/>
    </location>
</feature>
<evidence type="ECO:0000313" key="3">
    <source>
        <dbReference type="EMBL" id="KAG7663061.1"/>
    </source>
</evidence>
<feature type="transmembrane region" description="Helical" evidence="2">
    <location>
        <begin position="245"/>
        <end position="264"/>
    </location>
</feature>
<keyword evidence="2" id="KW-0472">Membrane</keyword>
<dbReference type="GeneID" id="73470204"/>
<dbReference type="EMBL" id="JAGSYN010000151">
    <property type="protein sequence ID" value="KAG7663061.1"/>
    <property type="molecule type" value="Genomic_DNA"/>
</dbReference>
<gene>
    <name evidence="3" type="ORF">J8A68_003404</name>
</gene>
<keyword evidence="2" id="KW-1133">Transmembrane helix</keyword>
<proteinExistence type="predicted"/>
<feature type="transmembrane region" description="Helical" evidence="2">
    <location>
        <begin position="215"/>
        <end position="233"/>
    </location>
</feature>
<dbReference type="OrthoDB" id="4020022at2759"/>
<feature type="transmembrane region" description="Helical" evidence="2">
    <location>
        <begin position="309"/>
        <end position="329"/>
    </location>
</feature>
<accession>A0A8J5UM40</accession>
<comment type="caution">
    <text evidence="3">The sequence shown here is derived from an EMBL/GenBank/DDBJ whole genome shotgun (WGS) entry which is preliminary data.</text>
</comment>
<evidence type="ECO:0000256" key="2">
    <source>
        <dbReference type="SAM" id="Phobius"/>
    </source>
</evidence>
<feature type="transmembrane region" description="Helical" evidence="2">
    <location>
        <begin position="394"/>
        <end position="417"/>
    </location>
</feature>
<evidence type="ECO:0000313" key="4">
    <source>
        <dbReference type="Proteomes" id="UP000694255"/>
    </source>
</evidence>
<feature type="transmembrane region" description="Helical" evidence="2">
    <location>
        <begin position="133"/>
        <end position="154"/>
    </location>
</feature>
<dbReference type="Proteomes" id="UP000694255">
    <property type="component" value="Unassembled WGS sequence"/>
</dbReference>
<dbReference type="AlphaFoldDB" id="A0A8J5UM40"/>
<organism evidence="3 4">
    <name type="scientific">[Candida] subhashii</name>
    <dbReference type="NCBI Taxonomy" id="561895"/>
    <lineage>
        <taxon>Eukaryota</taxon>
        <taxon>Fungi</taxon>
        <taxon>Dikarya</taxon>
        <taxon>Ascomycota</taxon>
        <taxon>Saccharomycotina</taxon>
        <taxon>Pichiomycetes</taxon>
        <taxon>Debaryomycetaceae</taxon>
        <taxon>Spathaspora</taxon>
    </lineage>
</organism>
<keyword evidence="2" id="KW-0812">Transmembrane</keyword>
<reference evidence="3 4" key="1">
    <citation type="journal article" date="2021" name="DNA Res.">
        <title>Genome analysis of Candida subhashii reveals its hybrid nature and dual mitochondrial genome conformations.</title>
        <authorList>
            <person name="Mixao V."/>
            <person name="Hegedusova E."/>
            <person name="Saus E."/>
            <person name="Pryszcz L.P."/>
            <person name="Cillingova A."/>
            <person name="Nosek J."/>
            <person name="Gabaldon T."/>
        </authorList>
    </citation>
    <scope>NUCLEOTIDE SEQUENCE [LARGE SCALE GENOMIC DNA]</scope>
    <source>
        <strain evidence="3 4">CBS 10753</strain>
    </source>
</reference>
<dbReference type="RefSeq" id="XP_049263294.1">
    <property type="nucleotide sequence ID" value="XM_049407256.1"/>
</dbReference>
<protein>
    <submittedName>
        <fullName evidence="3">Uncharacterized protein</fullName>
    </submittedName>
</protein>
<name>A0A8J5UM40_9ASCO</name>
<feature type="compositionally biased region" description="Basic and acidic residues" evidence="1">
    <location>
        <begin position="431"/>
        <end position="467"/>
    </location>
</feature>
<feature type="transmembrane region" description="Helical" evidence="2">
    <location>
        <begin position="350"/>
        <end position="374"/>
    </location>
</feature>
<keyword evidence="4" id="KW-1185">Reference proteome</keyword>
<feature type="transmembrane region" description="Helical" evidence="2">
    <location>
        <begin position="180"/>
        <end position="203"/>
    </location>
</feature>